<sequence length="495" mass="54092">MQPLQLQRHARSSATGRNSQPPPAEQAARCANSVAPVPTSRLPRPSRSSFAQQLAAAARDAAELLAAAAAEREAATRLVASIPAQQHPQRRHIRHSCGPVAVGAAAASSDEGALSSRRRKSAGLPVADFGAEAAVTPGSPPAPKPAATADVQEQVPQLQMPSDVVFNEPQGDDGFAASSILWQQHQHQHDPGGLHDQELPGYDYQNYQLQHQRLQQEELREERTGLLACLHDVLLRCCYDAAAHGLLQQVPGSKLIAVLLLLLLRPYAQQPQPAQRGELDVLEWERCCCCYIFKCRYDADIYFWRVLLQQPLQQLLQQDNNVLLLMWEEGAKQWHQLLRLGCTAFASSSNNCDGAIAEACASVRRRRRHMSRDFYQPRAELAQQPMQRQQPQSWQQKYARVDGGAADAHESTARHPSLQLHDASSSKGFLAAATSIRTAMPAARAAAYVDTAAMHAVQENVCPLRANSAAAAAAVSGSRPYEACAAEPQQQWDPL</sequence>
<dbReference type="Proteomes" id="UP000095192">
    <property type="component" value="Unassembled WGS sequence"/>
</dbReference>
<accession>A0A1D3CSW6</accession>
<name>A0A1D3CSW6_9EIME</name>
<protein>
    <submittedName>
        <fullName evidence="2">Uncharacterized protein</fullName>
    </submittedName>
</protein>
<feature type="compositionally biased region" description="Low complexity" evidence="1">
    <location>
        <begin position="383"/>
        <end position="396"/>
    </location>
</feature>
<feature type="region of interest" description="Disordered" evidence="1">
    <location>
        <begin position="132"/>
        <end position="152"/>
    </location>
</feature>
<dbReference type="VEuPathDB" id="ToxoDB:cyc_03704"/>
<organism evidence="2 3">
    <name type="scientific">Cyclospora cayetanensis</name>
    <dbReference type="NCBI Taxonomy" id="88456"/>
    <lineage>
        <taxon>Eukaryota</taxon>
        <taxon>Sar</taxon>
        <taxon>Alveolata</taxon>
        <taxon>Apicomplexa</taxon>
        <taxon>Conoidasida</taxon>
        <taxon>Coccidia</taxon>
        <taxon>Eucoccidiorida</taxon>
        <taxon>Eimeriorina</taxon>
        <taxon>Eimeriidae</taxon>
        <taxon>Cyclospora</taxon>
    </lineage>
</organism>
<evidence type="ECO:0000256" key="1">
    <source>
        <dbReference type="SAM" id="MobiDB-lite"/>
    </source>
</evidence>
<comment type="caution">
    <text evidence="2">The sequence shown here is derived from an EMBL/GenBank/DDBJ whole genome shotgun (WGS) entry which is preliminary data.</text>
</comment>
<dbReference type="EMBL" id="JROU02002074">
    <property type="protein sequence ID" value="OEH74289.1"/>
    <property type="molecule type" value="Genomic_DNA"/>
</dbReference>
<evidence type="ECO:0000313" key="3">
    <source>
        <dbReference type="Proteomes" id="UP000095192"/>
    </source>
</evidence>
<reference evidence="2 3" key="1">
    <citation type="journal article" date="2016" name="BMC Genomics">
        <title>Comparative genomics reveals Cyclospora cayetanensis possesses coccidia-like metabolism and invasion components but unique surface antigens.</title>
        <authorList>
            <person name="Liu S."/>
            <person name="Wang L."/>
            <person name="Zheng H."/>
            <person name="Xu Z."/>
            <person name="Roellig D.M."/>
            <person name="Li N."/>
            <person name="Frace M.A."/>
            <person name="Tang K."/>
            <person name="Arrowood M.J."/>
            <person name="Moss D.M."/>
            <person name="Zhang L."/>
            <person name="Feng Y."/>
            <person name="Xiao L."/>
        </authorList>
    </citation>
    <scope>NUCLEOTIDE SEQUENCE [LARGE SCALE GENOMIC DNA]</scope>
    <source>
        <strain evidence="2 3">CHN_HEN01</strain>
    </source>
</reference>
<feature type="region of interest" description="Disordered" evidence="1">
    <location>
        <begin position="1"/>
        <end position="48"/>
    </location>
</feature>
<keyword evidence="3" id="KW-1185">Reference proteome</keyword>
<dbReference type="VEuPathDB" id="ToxoDB:LOC113146466"/>
<dbReference type="InParanoid" id="A0A1D3CSW6"/>
<proteinExistence type="predicted"/>
<dbReference type="AlphaFoldDB" id="A0A1D3CSW6"/>
<evidence type="ECO:0000313" key="2">
    <source>
        <dbReference type="EMBL" id="OEH74289.1"/>
    </source>
</evidence>
<feature type="compositionally biased region" description="Low complexity" evidence="1">
    <location>
        <begin position="36"/>
        <end position="48"/>
    </location>
</feature>
<gene>
    <name evidence="2" type="ORF">cyc_03704</name>
</gene>
<feature type="region of interest" description="Disordered" evidence="1">
    <location>
        <begin position="381"/>
        <end position="420"/>
    </location>
</feature>